<reference evidence="2" key="1">
    <citation type="submission" date="2020-08" db="EMBL/GenBank/DDBJ databases">
        <title>Multicomponent nature underlies the extraordinary mechanical properties of spider dragline silk.</title>
        <authorList>
            <person name="Kono N."/>
            <person name="Nakamura H."/>
            <person name="Mori M."/>
            <person name="Yoshida Y."/>
            <person name="Ohtoshi R."/>
            <person name="Malay A.D."/>
            <person name="Moran D.A.P."/>
            <person name="Tomita M."/>
            <person name="Numata K."/>
            <person name="Arakawa K."/>
        </authorList>
    </citation>
    <scope>NUCLEOTIDE SEQUENCE</scope>
</reference>
<keyword evidence="3" id="KW-1185">Reference proteome</keyword>
<evidence type="ECO:0008006" key="4">
    <source>
        <dbReference type="Google" id="ProtNLM"/>
    </source>
</evidence>
<dbReference type="OrthoDB" id="6432306at2759"/>
<sequence length="314" mass="36446">MLDTWISYLDDAVVLKLSVVYTSSYTLTVVVWHATRFKRKQIVNLMQKVKEISSSPSEKVMNYLVLIICSLPVICSIIVVTVNGRYEKSNYYLYGYDLGNGFAKYFFMNAKAIIHHMIHPTYTNIVALFYISLCLRCTACIKYLNRKATACSLELFAPTFQHNILRKRAKIHDFLLKLQDIFSLPIFFILVANIMTWSSITGWFLVKRWNETAFLWKVESMYCGISSVLCVVSILWVAGSVRVALNTFKETFHQKTHQRLLYFNTWEELFLKIDLYNEPDFVFSGCNIVSFRRSSILALIGTLFTYTMLIMSVN</sequence>
<keyword evidence="1" id="KW-0472">Membrane</keyword>
<evidence type="ECO:0000313" key="3">
    <source>
        <dbReference type="Proteomes" id="UP000887013"/>
    </source>
</evidence>
<feature type="transmembrane region" description="Helical" evidence="1">
    <location>
        <begin position="225"/>
        <end position="245"/>
    </location>
</feature>
<proteinExistence type="predicted"/>
<organism evidence="2 3">
    <name type="scientific">Nephila pilipes</name>
    <name type="common">Giant wood spider</name>
    <name type="synonym">Nephila maculata</name>
    <dbReference type="NCBI Taxonomy" id="299642"/>
    <lineage>
        <taxon>Eukaryota</taxon>
        <taxon>Metazoa</taxon>
        <taxon>Ecdysozoa</taxon>
        <taxon>Arthropoda</taxon>
        <taxon>Chelicerata</taxon>
        <taxon>Arachnida</taxon>
        <taxon>Araneae</taxon>
        <taxon>Araneomorphae</taxon>
        <taxon>Entelegynae</taxon>
        <taxon>Araneoidea</taxon>
        <taxon>Nephilidae</taxon>
        <taxon>Nephila</taxon>
    </lineage>
</organism>
<evidence type="ECO:0000313" key="2">
    <source>
        <dbReference type="EMBL" id="GFU47385.1"/>
    </source>
</evidence>
<dbReference type="EMBL" id="BMAW01086450">
    <property type="protein sequence ID" value="GFU47385.1"/>
    <property type="molecule type" value="Genomic_DNA"/>
</dbReference>
<keyword evidence="1" id="KW-0812">Transmembrane</keyword>
<dbReference type="AlphaFoldDB" id="A0A8X6UL93"/>
<feature type="transmembrane region" description="Helical" evidence="1">
    <location>
        <begin position="60"/>
        <end position="82"/>
    </location>
</feature>
<comment type="caution">
    <text evidence="2">The sequence shown here is derived from an EMBL/GenBank/DDBJ whole genome shotgun (WGS) entry which is preliminary data.</text>
</comment>
<dbReference type="Proteomes" id="UP000887013">
    <property type="component" value="Unassembled WGS sequence"/>
</dbReference>
<name>A0A8X6UL93_NEPPI</name>
<protein>
    <recommendedName>
        <fullName evidence="4">Gustatory receptor</fullName>
    </recommendedName>
</protein>
<feature type="transmembrane region" description="Helical" evidence="1">
    <location>
        <begin position="296"/>
        <end position="313"/>
    </location>
</feature>
<keyword evidence="1" id="KW-1133">Transmembrane helix</keyword>
<evidence type="ECO:0000256" key="1">
    <source>
        <dbReference type="SAM" id="Phobius"/>
    </source>
</evidence>
<feature type="transmembrane region" description="Helical" evidence="1">
    <location>
        <begin position="181"/>
        <end position="205"/>
    </location>
</feature>
<feature type="transmembrane region" description="Helical" evidence="1">
    <location>
        <begin position="12"/>
        <end position="32"/>
    </location>
</feature>
<accession>A0A8X6UL93</accession>
<gene>
    <name evidence="2" type="primary">AVEN_238246_1</name>
    <name evidence="2" type="ORF">NPIL_82391</name>
</gene>